<dbReference type="InterPro" id="IPR043146">
    <property type="entry name" value="Penicillin_amidase_N_B-knob"/>
</dbReference>
<keyword evidence="3 8" id="KW-0732">Signal</keyword>
<feature type="signal peptide" evidence="8">
    <location>
        <begin position="1"/>
        <end position="25"/>
    </location>
</feature>
<dbReference type="InterPro" id="IPR014395">
    <property type="entry name" value="Pen/GL7ACA/AHL_acylase"/>
</dbReference>
<dbReference type="EC" id="3.5.1.97" evidence="9"/>
<name>A0A7Z0AWX4_9PSED</name>
<dbReference type="InterPro" id="IPR029055">
    <property type="entry name" value="Ntn_hydrolases_N"/>
</dbReference>
<dbReference type="Gene3D" id="1.10.439.10">
    <property type="entry name" value="Penicillin Amidohydrolase, domain 1"/>
    <property type="match status" value="1"/>
</dbReference>
<dbReference type="Pfam" id="PF01804">
    <property type="entry name" value="Penicil_amidase"/>
    <property type="match status" value="1"/>
</dbReference>
<dbReference type="Gene3D" id="2.30.120.10">
    <property type="match status" value="1"/>
</dbReference>
<accession>A0A7Z0AWX4</accession>
<feature type="chain" id="PRO_5031134700" evidence="8">
    <location>
        <begin position="26"/>
        <end position="778"/>
    </location>
</feature>
<comment type="subcellular location">
    <subcellularLocation>
        <location evidence="1">Periplasm</location>
    </subcellularLocation>
</comment>
<dbReference type="InterPro" id="IPR023343">
    <property type="entry name" value="Penicillin_amidase_dom1"/>
</dbReference>
<proteinExistence type="inferred from homology"/>
<dbReference type="EMBL" id="JACCAT010000001">
    <property type="protein sequence ID" value="NYH12078.1"/>
    <property type="molecule type" value="Genomic_DNA"/>
</dbReference>
<dbReference type="PANTHER" id="PTHR34218">
    <property type="entry name" value="PEPTIDASE S45 PENICILLIN AMIDASE"/>
    <property type="match status" value="1"/>
</dbReference>
<keyword evidence="4" id="KW-0574">Periplasm</keyword>
<evidence type="ECO:0000256" key="3">
    <source>
        <dbReference type="ARBA" id="ARBA00022729"/>
    </source>
</evidence>
<comment type="similarity">
    <text evidence="2">Belongs to the peptidase S45 family.</text>
</comment>
<dbReference type="Gene3D" id="1.10.1400.10">
    <property type="match status" value="1"/>
</dbReference>
<dbReference type="RefSeq" id="WP_179695127.1">
    <property type="nucleotide sequence ID" value="NZ_JACCAT010000001.1"/>
</dbReference>
<evidence type="ECO:0000313" key="9">
    <source>
        <dbReference type="EMBL" id="NYH12078.1"/>
    </source>
</evidence>
<dbReference type="Gene3D" id="3.60.20.10">
    <property type="entry name" value="Glutamine Phosphoribosylpyrophosphate, subunit 1, domain 1"/>
    <property type="match status" value="1"/>
</dbReference>
<dbReference type="Proteomes" id="UP000553035">
    <property type="component" value="Unassembled WGS sequence"/>
</dbReference>
<comment type="caution">
    <text evidence="9">The sequence shown here is derived from an EMBL/GenBank/DDBJ whole genome shotgun (WGS) entry which is preliminary data.</text>
</comment>
<dbReference type="CDD" id="cd01936">
    <property type="entry name" value="Ntn_CA"/>
    <property type="match status" value="1"/>
</dbReference>
<dbReference type="GO" id="GO:0017000">
    <property type="term" value="P:antibiotic biosynthetic process"/>
    <property type="evidence" value="ECO:0007669"/>
    <property type="project" value="InterPro"/>
</dbReference>
<feature type="active site" description="Nucleophile" evidence="7">
    <location>
        <position position="219"/>
    </location>
</feature>
<evidence type="ECO:0000256" key="7">
    <source>
        <dbReference type="PIRSR" id="PIRSR001227-1"/>
    </source>
</evidence>
<sequence>MTISRQFTGLTLAGLFLGLSLSAQAFSPSGQTGADIRRTGFGVPHIRAENERGLGFGIGYAYAQDNLCLLANEIVTVNGERSRYFGPEQLTVEERENRVSDVFFQWLNTPQAVNAFWQAQPAEVRDLVEGYAAGYNRYLAERRQQGLPQQCQGEWVRDIAAEDLVKLTRRLLVEGGVGQFAEALAGATPPQATAQIENGARVYQLAETRLQRFALDRGSNAVAVGSERSFNGRGMLLANPHFPWVGGMRFYQMHLTIPGKLDVMGAALPGLPMINIGFNQHLAWTHTVDSSKHFTLYRLQLDPKDPTRYLLDGQSLPMNKQTVTVQVKQADGQVVPVQRDVYSSQFGPIVQWPGKLDWDSQYAYSLRDANLDNDRVLKQWYAMNRAGNLKDLQDSVHTIQGIPWVNTLAVDDKGQTLYMNLSVVPNVSADKLAKCSDPRIGLQMIVLDGSNSACAWDIDPQAAQKGIYASSQLPQLLRKDFVQHSNDSAWLANPAQPLTGFSPLISQDGQPLGLRSRFALDRLTTLSKKGPVSVQDLQHMVMDDQVFLATQVVPDLLKFCASQPEAALKPVCSSLKAWDSRANLESGIGLVHFQNIMQAMQEMPQAWRVAFDPKDAQHTPRGLAVEKPDVAKALREAMLASAESAAKMGLTEKTRWGDVQVVSSGGQQTPIHGGPGTLGIYNAIQSVPREDGKLEVVSGTSYLQVVTFDDKGPHAQGLLAFSLSSDPASKYSRDQTEAFSKKQWSVLPFTEQQIKADPQYQVQTVRDDLEKAGKVAAQ</sequence>
<reference evidence="9 10" key="1">
    <citation type="submission" date="2020-07" db="EMBL/GenBank/DDBJ databases">
        <title>Exploring microbial biodiversity for novel pathways involved in the catabolism of aromatic compounds derived from lignin.</title>
        <authorList>
            <person name="Elkins J."/>
        </authorList>
    </citation>
    <scope>NUCLEOTIDE SEQUENCE [LARGE SCALE GENOMIC DNA]</scope>
    <source>
        <strain evidence="9 10">VanB</strain>
    </source>
</reference>
<evidence type="ECO:0000256" key="5">
    <source>
        <dbReference type="ARBA" id="ARBA00022801"/>
    </source>
</evidence>
<evidence type="ECO:0000256" key="8">
    <source>
        <dbReference type="SAM" id="SignalP"/>
    </source>
</evidence>
<dbReference type="AlphaFoldDB" id="A0A7Z0AWX4"/>
<gene>
    <name evidence="9" type="ORF">GGI52_005121</name>
</gene>
<keyword evidence="6" id="KW-0865">Zymogen</keyword>
<dbReference type="SUPFAM" id="SSF56235">
    <property type="entry name" value="N-terminal nucleophile aminohydrolases (Ntn hydrolases)"/>
    <property type="match status" value="1"/>
</dbReference>
<protein>
    <submittedName>
        <fullName evidence="9">Acyl-homoserine-lactone acylase</fullName>
        <ecNumber evidence="9">3.5.1.97</ecNumber>
    </submittedName>
</protein>
<dbReference type="InterPro" id="IPR043147">
    <property type="entry name" value="Penicillin_amidase_A-knob"/>
</dbReference>
<dbReference type="GO" id="GO:0016811">
    <property type="term" value="F:hydrolase activity, acting on carbon-nitrogen (but not peptide) bonds, in linear amides"/>
    <property type="evidence" value="ECO:0007669"/>
    <property type="project" value="InterPro"/>
</dbReference>
<keyword evidence="5 9" id="KW-0378">Hydrolase</keyword>
<evidence type="ECO:0000313" key="10">
    <source>
        <dbReference type="Proteomes" id="UP000553035"/>
    </source>
</evidence>
<evidence type="ECO:0000256" key="4">
    <source>
        <dbReference type="ARBA" id="ARBA00022764"/>
    </source>
</evidence>
<organism evidence="9 10">
    <name type="scientific">Pseudomonas moraviensis</name>
    <dbReference type="NCBI Taxonomy" id="321662"/>
    <lineage>
        <taxon>Bacteria</taxon>
        <taxon>Pseudomonadati</taxon>
        <taxon>Pseudomonadota</taxon>
        <taxon>Gammaproteobacteria</taxon>
        <taxon>Pseudomonadales</taxon>
        <taxon>Pseudomonadaceae</taxon>
        <taxon>Pseudomonas</taxon>
    </lineage>
</organism>
<dbReference type="InterPro" id="IPR002692">
    <property type="entry name" value="S45"/>
</dbReference>
<evidence type="ECO:0000256" key="1">
    <source>
        <dbReference type="ARBA" id="ARBA00004418"/>
    </source>
</evidence>
<evidence type="ECO:0000256" key="2">
    <source>
        <dbReference type="ARBA" id="ARBA00006586"/>
    </source>
</evidence>
<dbReference type="PIRSF" id="PIRSF001227">
    <property type="entry name" value="Pen_acylase"/>
    <property type="match status" value="1"/>
</dbReference>
<dbReference type="GO" id="GO:0042597">
    <property type="term" value="C:periplasmic space"/>
    <property type="evidence" value="ECO:0007669"/>
    <property type="project" value="UniProtKB-SubCell"/>
</dbReference>
<dbReference type="PANTHER" id="PTHR34218:SF3">
    <property type="entry name" value="ACYL-HOMOSERINE LACTONE ACYLASE PVDQ"/>
    <property type="match status" value="1"/>
</dbReference>
<evidence type="ECO:0000256" key="6">
    <source>
        <dbReference type="ARBA" id="ARBA00023145"/>
    </source>
</evidence>